<protein>
    <recommendedName>
        <fullName evidence="1">SnoaL-like domain-containing protein</fullName>
    </recommendedName>
</protein>
<evidence type="ECO:0000259" key="1">
    <source>
        <dbReference type="Pfam" id="PF12680"/>
    </source>
</evidence>
<accession>A0A0F4JVA4</accession>
<dbReference type="OrthoDB" id="8375282at2"/>
<dbReference type="STRING" id="68223.GCA_002028425_01374"/>
<evidence type="ECO:0000313" key="2">
    <source>
        <dbReference type="EMBL" id="KJY37673.1"/>
    </source>
</evidence>
<evidence type="ECO:0000313" key="3">
    <source>
        <dbReference type="Proteomes" id="UP000033551"/>
    </source>
</evidence>
<dbReference type="InterPro" id="IPR037401">
    <property type="entry name" value="SnoaL-like"/>
</dbReference>
<comment type="caution">
    <text evidence="2">The sequence shown here is derived from an EMBL/GenBank/DDBJ whole genome shotgun (WGS) entry which is preliminary data.</text>
</comment>
<dbReference type="EMBL" id="JZWV01000097">
    <property type="protein sequence ID" value="KJY37673.1"/>
    <property type="molecule type" value="Genomic_DNA"/>
</dbReference>
<dbReference type="Proteomes" id="UP000033551">
    <property type="component" value="Unassembled WGS sequence"/>
</dbReference>
<dbReference type="SUPFAM" id="SSF54427">
    <property type="entry name" value="NTF2-like"/>
    <property type="match status" value="1"/>
</dbReference>
<name>A0A0F4JVA4_9ACTN</name>
<dbReference type="eggNOG" id="COG3631">
    <property type="taxonomic scope" value="Bacteria"/>
</dbReference>
<keyword evidence="3" id="KW-1185">Reference proteome</keyword>
<reference evidence="2 3" key="1">
    <citation type="submission" date="2015-02" db="EMBL/GenBank/DDBJ databases">
        <authorList>
            <person name="Ju K.-S."/>
            <person name="Doroghazi J.R."/>
            <person name="Metcalf W."/>
        </authorList>
    </citation>
    <scope>NUCLEOTIDE SEQUENCE [LARGE SCALE GENOMIC DNA]</scope>
    <source>
        <strain evidence="2 3">NRRL ISP-5550</strain>
    </source>
</reference>
<organism evidence="2 3">
    <name type="scientific">Streptomyces katrae</name>
    <dbReference type="NCBI Taxonomy" id="68223"/>
    <lineage>
        <taxon>Bacteria</taxon>
        <taxon>Bacillati</taxon>
        <taxon>Actinomycetota</taxon>
        <taxon>Actinomycetes</taxon>
        <taxon>Kitasatosporales</taxon>
        <taxon>Streptomycetaceae</taxon>
        <taxon>Streptomyces</taxon>
    </lineage>
</organism>
<proteinExistence type="predicted"/>
<dbReference type="Gene3D" id="3.10.450.50">
    <property type="match status" value="1"/>
</dbReference>
<feature type="domain" description="SnoaL-like" evidence="1">
    <location>
        <begin position="9"/>
        <end position="122"/>
    </location>
</feature>
<sequence>MTEVTRERVEAAYRALGSGDRARILEYYSEDLRWLVPGNHPLAGWYESLDAFLELMGQTHKLTGGTFRMELEAVLTGPDCSADVCRNTALRDGADPASGSPYERMDYPVFHFMKWRDGRIVEGRDGLFGDTASAFSQFWAPFAPDGTRRDR</sequence>
<dbReference type="RefSeq" id="WP_045946185.1">
    <property type="nucleotide sequence ID" value="NZ_JZWV01000097.1"/>
</dbReference>
<dbReference type="Pfam" id="PF12680">
    <property type="entry name" value="SnoaL_2"/>
    <property type="match status" value="1"/>
</dbReference>
<dbReference type="AlphaFoldDB" id="A0A0F4JVA4"/>
<dbReference type="PATRIC" id="fig|68223.7.peg.1698"/>
<dbReference type="InterPro" id="IPR032710">
    <property type="entry name" value="NTF2-like_dom_sf"/>
</dbReference>
<gene>
    <name evidence="2" type="ORF">VR44_05315</name>
</gene>